<evidence type="ECO:0000256" key="1">
    <source>
        <dbReference type="SAM" id="MobiDB-lite"/>
    </source>
</evidence>
<feature type="compositionally biased region" description="Basic residues" evidence="1">
    <location>
        <begin position="187"/>
        <end position="200"/>
    </location>
</feature>
<feature type="region of interest" description="Disordered" evidence="1">
    <location>
        <begin position="161"/>
        <end position="276"/>
    </location>
</feature>
<dbReference type="EMBL" id="CAXLJM020000075">
    <property type="protein sequence ID" value="CAL8129004.1"/>
    <property type="molecule type" value="Genomic_DNA"/>
</dbReference>
<accession>A0ABP1RJ39</accession>
<feature type="compositionally biased region" description="Basic and acidic residues" evidence="1">
    <location>
        <begin position="214"/>
        <end position="231"/>
    </location>
</feature>
<proteinExistence type="predicted"/>
<dbReference type="Proteomes" id="UP001642540">
    <property type="component" value="Unassembled WGS sequence"/>
</dbReference>
<feature type="compositionally biased region" description="Basic residues" evidence="1">
    <location>
        <begin position="232"/>
        <end position="246"/>
    </location>
</feature>
<gene>
    <name evidence="2" type="ORF">ODALV1_LOCUS22763</name>
</gene>
<feature type="compositionally biased region" description="Basic and acidic residues" evidence="1">
    <location>
        <begin position="170"/>
        <end position="185"/>
    </location>
</feature>
<feature type="region of interest" description="Disordered" evidence="1">
    <location>
        <begin position="1"/>
        <end position="29"/>
    </location>
</feature>
<reference evidence="2 3" key="1">
    <citation type="submission" date="2024-08" db="EMBL/GenBank/DDBJ databases">
        <authorList>
            <person name="Cucini C."/>
            <person name="Frati F."/>
        </authorList>
    </citation>
    <scope>NUCLEOTIDE SEQUENCE [LARGE SCALE GENOMIC DNA]</scope>
</reference>
<evidence type="ECO:0000313" key="3">
    <source>
        <dbReference type="Proteomes" id="UP001642540"/>
    </source>
</evidence>
<comment type="caution">
    <text evidence="2">The sequence shown here is derived from an EMBL/GenBank/DDBJ whole genome shotgun (WGS) entry which is preliminary data.</text>
</comment>
<sequence length="381" mass="44314">MSYRREENYHPMRYQEPPPPPLHYGPAFHPGYRYDHPRESPWDASAPGHYHRPSEHVHAPIPFTNFPPPVYYKGISSDVSQNSHQYYHNYHRNPNQYHQQQHHQLPTTSSNFHNIPNLIPIQGFRPEYSAHHNLFEYQNTQPAHAHSASAPTLRHILTHYQPPNHNQKQRMREEEKSTAEPEGKCSRNPRKPPVSRKKSLKPANSADPSTEEQEIVRRDFSEKAEEKQKKERIPKRSRIVWKKKRQMAPLPTESFSSSDEFEEQNPSQNESPKELDLSLKKRVPKRKSDGNHPEVGKVTPQNSVTTKIMHLLSEDHEDKSWIKKGTVVKSIQHNRPMGTIIGVAKERSICTLQFFSGWKAEIQTKFVTPVVDEADKTDEES</sequence>
<feature type="compositionally biased region" description="Basic and acidic residues" evidence="1">
    <location>
        <begin position="1"/>
        <end position="10"/>
    </location>
</feature>
<name>A0ABP1RJ39_9HEXA</name>
<protein>
    <submittedName>
        <fullName evidence="2">Uncharacterized protein</fullName>
    </submittedName>
</protein>
<evidence type="ECO:0000313" key="2">
    <source>
        <dbReference type="EMBL" id="CAL8129004.1"/>
    </source>
</evidence>
<keyword evidence="3" id="KW-1185">Reference proteome</keyword>
<organism evidence="2 3">
    <name type="scientific">Orchesella dallaii</name>
    <dbReference type="NCBI Taxonomy" id="48710"/>
    <lineage>
        <taxon>Eukaryota</taxon>
        <taxon>Metazoa</taxon>
        <taxon>Ecdysozoa</taxon>
        <taxon>Arthropoda</taxon>
        <taxon>Hexapoda</taxon>
        <taxon>Collembola</taxon>
        <taxon>Entomobryomorpha</taxon>
        <taxon>Entomobryoidea</taxon>
        <taxon>Orchesellidae</taxon>
        <taxon>Orchesellinae</taxon>
        <taxon>Orchesella</taxon>
    </lineage>
</organism>